<dbReference type="Gene3D" id="1.10.1280.10">
    <property type="entry name" value="Di-copper center containing domain from catechol oxidase"/>
    <property type="match status" value="1"/>
</dbReference>
<protein>
    <submittedName>
        <fullName evidence="1">Uncharacterized protein</fullName>
    </submittedName>
</protein>
<evidence type="ECO:0000313" key="1">
    <source>
        <dbReference type="EMBL" id="KAG9449732.1"/>
    </source>
</evidence>
<comment type="caution">
    <text evidence="1">The sequence shown here is derived from an EMBL/GenBank/DDBJ whole genome shotgun (WGS) entry which is preliminary data.</text>
</comment>
<sequence length="114" mass="13148">MKSLFLAISGCGEEVVKYHHGLLAADLSTSHRSLTNINVPVYCCPPKRGSDKPVSDFQFLSPSEPKRIRRPTYLMDEDYIAKYKKAIKIMKQFPYEDPLSVMCQVEMHCIYWCL</sequence>
<dbReference type="EMBL" id="JAINDJ010000004">
    <property type="protein sequence ID" value="KAG9449732.1"/>
    <property type="molecule type" value="Genomic_DNA"/>
</dbReference>
<dbReference type="InterPro" id="IPR008922">
    <property type="entry name" value="Di-copper_centre_dom_sf"/>
</dbReference>
<proteinExistence type="predicted"/>
<gene>
    <name evidence="1" type="ORF">H6P81_009697</name>
</gene>
<keyword evidence="2" id="KW-1185">Reference proteome</keyword>
<name>A0AAV7EPT4_ARIFI</name>
<evidence type="ECO:0000313" key="2">
    <source>
        <dbReference type="Proteomes" id="UP000825729"/>
    </source>
</evidence>
<dbReference type="Proteomes" id="UP000825729">
    <property type="component" value="Unassembled WGS sequence"/>
</dbReference>
<organism evidence="1 2">
    <name type="scientific">Aristolochia fimbriata</name>
    <name type="common">White veined hardy Dutchman's pipe vine</name>
    <dbReference type="NCBI Taxonomy" id="158543"/>
    <lineage>
        <taxon>Eukaryota</taxon>
        <taxon>Viridiplantae</taxon>
        <taxon>Streptophyta</taxon>
        <taxon>Embryophyta</taxon>
        <taxon>Tracheophyta</taxon>
        <taxon>Spermatophyta</taxon>
        <taxon>Magnoliopsida</taxon>
        <taxon>Magnoliidae</taxon>
        <taxon>Piperales</taxon>
        <taxon>Aristolochiaceae</taxon>
        <taxon>Aristolochia</taxon>
    </lineage>
</organism>
<dbReference type="AlphaFoldDB" id="A0AAV7EPT4"/>
<dbReference type="SUPFAM" id="SSF48056">
    <property type="entry name" value="Di-copper centre-containing domain"/>
    <property type="match status" value="1"/>
</dbReference>
<accession>A0AAV7EPT4</accession>
<reference evidence="1 2" key="1">
    <citation type="submission" date="2021-07" db="EMBL/GenBank/DDBJ databases">
        <title>The Aristolochia fimbriata genome: insights into angiosperm evolution, floral development and chemical biosynthesis.</title>
        <authorList>
            <person name="Jiao Y."/>
        </authorList>
    </citation>
    <scope>NUCLEOTIDE SEQUENCE [LARGE SCALE GENOMIC DNA]</scope>
    <source>
        <strain evidence="1">IBCAS-2021</strain>
        <tissue evidence="1">Leaf</tissue>
    </source>
</reference>